<evidence type="ECO:0000313" key="2">
    <source>
        <dbReference type="EMBL" id="MEI4548456.1"/>
    </source>
</evidence>
<dbReference type="RefSeq" id="WP_336434409.1">
    <property type="nucleotide sequence ID" value="NZ_JBAWKS010000001.1"/>
</dbReference>
<comment type="caution">
    <text evidence="2">The sequence shown here is derived from an EMBL/GenBank/DDBJ whole genome shotgun (WGS) entry which is preliminary data.</text>
</comment>
<protein>
    <submittedName>
        <fullName evidence="2">Uncharacterized protein</fullName>
    </submittedName>
</protein>
<evidence type="ECO:0000313" key="3">
    <source>
        <dbReference type="Proteomes" id="UP001382455"/>
    </source>
</evidence>
<name>A0ABU8EQD3_9GAMM</name>
<reference evidence="2 3" key="1">
    <citation type="submission" date="2023-12" db="EMBL/GenBank/DDBJ databases">
        <title>Friends and Foes: Symbiotic and Algicidal bacterial influence on Karenia brevis blooms.</title>
        <authorList>
            <person name="Fei C."/>
            <person name="Mohamed A.R."/>
            <person name="Booker A."/>
            <person name="Arshad M."/>
            <person name="Klass S."/>
            <person name="Ahn S."/>
            <person name="Gilbert P.M."/>
            <person name="Heil C.A."/>
            <person name="Martinez J.M."/>
            <person name="Amin S.A."/>
        </authorList>
    </citation>
    <scope>NUCLEOTIDE SEQUENCE [LARGE SCALE GENOMIC DNA]</scope>
    <source>
        <strain evidence="2 3">CE15</strain>
    </source>
</reference>
<keyword evidence="1" id="KW-0812">Transmembrane</keyword>
<sequence length="101" mass="11282">MDIVNAEDTLFGIDDSSSLQVFKLSEVDDNDADGLTNREDLDDDNDRFIDIRDAFPLDVTKWQVETAPTLSGKSSGILFISLLLMTYIAIIKRLNLNIVNS</sequence>
<keyword evidence="1" id="KW-1133">Transmembrane helix</keyword>
<dbReference type="EMBL" id="JBAWKS010000001">
    <property type="protein sequence ID" value="MEI4548456.1"/>
    <property type="molecule type" value="Genomic_DNA"/>
</dbReference>
<dbReference type="SUPFAM" id="SSF103647">
    <property type="entry name" value="TSP type-3 repeat"/>
    <property type="match status" value="1"/>
</dbReference>
<dbReference type="Proteomes" id="UP001382455">
    <property type="component" value="Unassembled WGS sequence"/>
</dbReference>
<keyword evidence="3" id="KW-1185">Reference proteome</keyword>
<dbReference type="InterPro" id="IPR028974">
    <property type="entry name" value="TSP_type-3_rpt"/>
</dbReference>
<organism evidence="2 3">
    <name type="scientific">Pseudoalteromonas spongiae</name>
    <dbReference type="NCBI Taxonomy" id="298657"/>
    <lineage>
        <taxon>Bacteria</taxon>
        <taxon>Pseudomonadati</taxon>
        <taxon>Pseudomonadota</taxon>
        <taxon>Gammaproteobacteria</taxon>
        <taxon>Alteromonadales</taxon>
        <taxon>Pseudoalteromonadaceae</taxon>
        <taxon>Pseudoalteromonas</taxon>
    </lineage>
</organism>
<dbReference type="Gene3D" id="4.10.1080.10">
    <property type="entry name" value="TSP type-3 repeat"/>
    <property type="match status" value="1"/>
</dbReference>
<feature type="transmembrane region" description="Helical" evidence="1">
    <location>
        <begin position="74"/>
        <end position="91"/>
    </location>
</feature>
<evidence type="ECO:0000256" key="1">
    <source>
        <dbReference type="SAM" id="Phobius"/>
    </source>
</evidence>
<gene>
    <name evidence="2" type="ORF">WAE96_01880</name>
</gene>
<keyword evidence="1" id="KW-0472">Membrane</keyword>
<proteinExistence type="predicted"/>
<accession>A0ABU8EQD3</accession>